<comment type="caution">
    <text evidence="30">The sequence shown here is derived from an EMBL/GenBank/DDBJ whole genome shotgun (WGS) entry which is preliminary data.</text>
</comment>
<dbReference type="FunFam" id="1.10.510.10:FF:000358">
    <property type="entry name" value="Putative leucine-rich repeat receptor-like serine/threonine-protein kinase"/>
    <property type="match status" value="1"/>
</dbReference>
<dbReference type="InterPro" id="IPR017441">
    <property type="entry name" value="Protein_kinase_ATP_BS"/>
</dbReference>
<keyword evidence="12 28" id="KW-0732">Signal</keyword>
<evidence type="ECO:0000256" key="24">
    <source>
        <dbReference type="ARBA" id="ARBA00056628"/>
    </source>
</evidence>
<dbReference type="GO" id="GO:0004674">
    <property type="term" value="F:protein serine/threonine kinase activity"/>
    <property type="evidence" value="ECO:0007669"/>
    <property type="project" value="UniProtKB-KW"/>
</dbReference>
<evidence type="ECO:0000256" key="14">
    <source>
        <dbReference type="ARBA" id="ARBA00022741"/>
    </source>
</evidence>
<sequence length="1171" mass="128008">MTSSLYAVLLQSVLMFSLYSTNEGSNSTDQLSLLAFKSLINQDPFKALTSWNLSSPYCLWNGVICGKRHPERVVALHLDSLSLSGSISPALANLTFLQSVSLSSNRLTGEIPTEFGRLHRLKFLNLSLNSIHGAVPSSLGNISSLEIIDFSSNRLQGDIPSTLSHLSNLQVLNLRSNLIGGKIPINLTQCRDLKVLSLRSNFLAGEIPLEFGYFSKLSQLVLGYNNLTGTIPASLGRISSLEILDLPYNSLTGSIPSSIGNLSSLAWLDFSFNHLSGIIPLSLGNLGMVSTLQLTGNRLNGTIPPSLGNISALEGLGLGNNNLQGEIPASFGNLLSLNHLELSQNSLSGEIPSSIGQLSDLIWLNLGYNNLMGKLPDSLYNLSNLVTLALDNNNLEGSLWPDMGNALPFLEMLRLPANLFSGPIPASLSNSTGLVDVEIMDNSFTGTIPPIFRSFPSLSYLDISFNELVATKPSDWDFMTTLVNCTYLQNLDFGHNSLGGELPSLLINLSASLNYLALDNNQIGGTVPLGIGNLVDLTFIDMSNNLLQGIIPNDIGNLLILGSLDLSGNKISGEIPYSIKNLSKLSRLFLSNNNLEGSIPEGFGKLLHLELMNLSYNKLIGNIPKEVIGLSSLSNFLDLSHNQLNGTVPAEIGNLINVNELDLSHNRLSGVLPTALGNCEILEILYLENNMFEGTIPSSFSNLRGLQVLDLSHNMLNGQLPNFLEEFPNLQILNLSFNKFEGEVGDKGIFSNSSAVSLCGNANLCGGLPQLNLPKCPSYTKRRKHISNGVKIILFSIGGLFLLLLITLCFVIARRYFLNQKEKPALAISFREKYARVSYDELFRATNGFSLVNLIGTGSFGSVYKGNLVHDGISTVAVKVINLDQHGAIRGFDSECEALRHVRHRNLLKILTTCVSLDHRGKDFRALVFEYMPNGSLDEWIHPSSSLNLSSKRLSLIQRLNIAIDVASALEYLHHHQNNMPIVHCDLKPSNILLDADFVAHVGDFGLAKILFKSLEKSTPFSSSIAGLRGSIGYVPPEYGIETKVSTQGDVYSYGIILLEMFTGKRPTDEMFKDGMSLRTYIQAAFPDRVMEIIDKSTILTDGNDDTIGDQHARNYVGDCMKNFLVLLIECGLLCSKESPRERPDMERVVKHVSRARDIYHAMVDCKDNIV</sequence>
<keyword evidence="8" id="KW-0597">Phosphoprotein</keyword>
<keyword evidence="18 27" id="KW-0472">Membrane</keyword>
<evidence type="ECO:0000256" key="6">
    <source>
        <dbReference type="ARBA" id="ARBA00022475"/>
    </source>
</evidence>
<keyword evidence="20" id="KW-0325">Glycoprotein</keyword>
<dbReference type="GO" id="GO:0005789">
    <property type="term" value="C:endoplasmic reticulum membrane"/>
    <property type="evidence" value="ECO:0007669"/>
    <property type="project" value="UniProtKB-SubCell"/>
</dbReference>
<gene>
    <name evidence="30" type="ORF">FCM35_KLT01176</name>
</gene>
<evidence type="ECO:0000256" key="1">
    <source>
        <dbReference type="ARBA" id="ARBA00004162"/>
    </source>
</evidence>
<evidence type="ECO:0000256" key="16">
    <source>
        <dbReference type="ARBA" id="ARBA00022840"/>
    </source>
</evidence>
<dbReference type="FunFam" id="3.30.200.20:FF:000432">
    <property type="entry name" value="LRR receptor-like serine/threonine-protein kinase EFR"/>
    <property type="match status" value="1"/>
</dbReference>
<keyword evidence="13" id="KW-0677">Repeat</keyword>
<name>A0A833QTD8_9POAL</name>
<evidence type="ECO:0000259" key="29">
    <source>
        <dbReference type="PROSITE" id="PS50011"/>
    </source>
</evidence>
<keyword evidence="11 27" id="KW-0812">Transmembrane</keyword>
<feature type="chain" id="PRO_5033066215" description="Receptor kinase-like protein Xa21" evidence="28">
    <location>
        <begin position="25"/>
        <end position="1171"/>
    </location>
</feature>
<evidence type="ECO:0000256" key="8">
    <source>
        <dbReference type="ARBA" id="ARBA00022553"/>
    </source>
</evidence>
<dbReference type="PROSITE" id="PS00107">
    <property type="entry name" value="PROTEIN_KINASE_ATP"/>
    <property type="match status" value="1"/>
</dbReference>
<evidence type="ECO:0000256" key="4">
    <source>
        <dbReference type="ARBA" id="ARBA00008684"/>
    </source>
</evidence>
<evidence type="ECO:0000256" key="17">
    <source>
        <dbReference type="ARBA" id="ARBA00022989"/>
    </source>
</evidence>
<dbReference type="GO" id="GO:0005886">
    <property type="term" value="C:plasma membrane"/>
    <property type="evidence" value="ECO:0007669"/>
    <property type="project" value="UniProtKB-SubCell"/>
</dbReference>
<evidence type="ECO:0000256" key="15">
    <source>
        <dbReference type="ARBA" id="ARBA00022777"/>
    </source>
</evidence>
<protein>
    <recommendedName>
        <fullName evidence="25">Receptor kinase-like protein Xa21</fullName>
        <ecNumber evidence="5">2.7.11.1</ecNumber>
    </recommendedName>
</protein>
<reference evidence="30" key="1">
    <citation type="submission" date="2020-01" db="EMBL/GenBank/DDBJ databases">
        <title>Genome sequence of Kobresia littledalei, the first chromosome-level genome in the family Cyperaceae.</title>
        <authorList>
            <person name="Qu G."/>
        </authorList>
    </citation>
    <scope>NUCLEOTIDE SEQUENCE</scope>
    <source>
        <strain evidence="30">C.B.Clarke</strain>
        <tissue evidence="30">Leaf</tissue>
    </source>
</reference>
<keyword evidence="9" id="KW-0433">Leucine-rich repeat</keyword>
<keyword evidence="16 26" id="KW-0067">ATP-binding</keyword>
<keyword evidence="17 27" id="KW-1133">Transmembrane helix</keyword>
<comment type="subcellular location">
    <subcellularLocation>
        <location evidence="1">Cell membrane</location>
        <topology evidence="1">Single-pass membrane protein</topology>
    </subcellularLocation>
    <subcellularLocation>
        <location evidence="2">Endoplasmic reticulum membrane</location>
        <topology evidence="2">Single-pass membrane protein</topology>
    </subcellularLocation>
    <subcellularLocation>
        <location evidence="3">Membrane</location>
        <topology evidence="3">Single-pass type I membrane protein</topology>
    </subcellularLocation>
</comment>
<keyword evidence="6" id="KW-1003">Cell membrane</keyword>
<dbReference type="Pfam" id="PF13855">
    <property type="entry name" value="LRR_8"/>
    <property type="match status" value="3"/>
</dbReference>
<evidence type="ECO:0000256" key="20">
    <source>
        <dbReference type="ARBA" id="ARBA00023180"/>
    </source>
</evidence>
<accession>A0A833QTD8</accession>
<dbReference type="Pfam" id="PF00560">
    <property type="entry name" value="LRR_1"/>
    <property type="match status" value="9"/>
</dbReference>
<organism evidence="30 31">
    <name type="scientific">Carex littledalei</name>
    <dbReference type="NCBI Taxonomy" id="544730"/>
    <lineage>
        <taxon>Eukaryota</taxon>
        <taxon>Viridiplantae</taxon>
        <taxon>Streptophyta</taxon>
        <taxon>Embryophyta</taxon>
        <taxon>Tracheophyta</taxon>
        <taxon>Spermatophyta</taxon>
        <taxon>Magnoliopsida</taxon>
        <taxon>Liliopsida</taxon>
        <taxon>Poales</taxon>
        <taxon>Cyperaceae</taxon>
        <taxon>Cyperoideae</taxon>
        <taxon>Cariceae</taxon>
        <taxon>Carex</taxon>
        <taxon>Carex subgen. Euthyceras</taxon>
    </lineage>
</organism>
<dbReference type="EC" id="2.7.11.1" evidence="5"/>
<dbReference type="SMART" id="SM00220">
    <property type="entry name" value="S_TKc"/>
    <property type="match status" value="1"/>
</dbReference>
<evidence type="ECO:0000256" key="3">
    <source>
        <dbReference type="ARBA" id="ARBA00004479"/>
    </source>
</evidence>
<evidence type="ECO:0000256" key="18">
    <source>
        <dbReference type="ARBA" id="ARBA00023136"/>
    </source>
</evidence>
<evidence type="ECO:0000256" key="27">
    <source>
        <dbReference type="SAM" id="Phobius"/>
    </source>
</evidence>
<evidence type="ECO:0000256" key="28">
    <source>
        <dbReference type="SAM" id="SignalP"/>
    </source>
</evidence>
<evidence type="ECO:0000256" key="23">
    <source>
        <dbReference type="ARBA" id="ARBA00054320"/>
    </source>
</evidence>
<dbReference type="GO" id="GO:0033612">
    <property type="term" value="F:receptor serine/threonine kinase binding"/>
    <property type="evidence" value="ECO:0007669"/>
    <property type="project" value="TreeGrafter"/>
</dbReference>
<dbReference type="PRINTS" id="PR00019">
    <property type="entry name" value="LEURICHRPT"/>
</dbReference>
<dbReference type="Gene3D" id="3.80.10.10">
    <property type="entry name" value="Ribonuclease Inhibitor"/>
    <property type="match status" value="4"/>
</dbReference>
<dbReference type="Proteomes" id="UP000623129">
    <property type="component" value="Unassembled WGS sequence"/>
</dbReference>
<keyword evidence="31" id="KW-1185">Reference proteome</keyword>
<evidence type="ECO:0000256" key="25">
    <source>
        <dbReference type="ARBA" id="ARBA00072040"/>
    </source>
</evidence>
<evidence type="ECO:0000256" key="19">
    <source>
        <dbReference type="ARBA" id="ARBA00023170"/>
    </source>
</evidence>
<dbReference type="FunFam" id="3.80.10.10:FF:000129">
    <property type="entry name" value="Leucine-rich repeat receptor-like kinase"/>
    <property type="match status" value="1"/>
</dbReference>
<dbReference type="GO" id="GO:0005524">
    <property type="term" value="F:ATP binding"/>
    <property type="evidence" value="ECO:0007669"/>
    <property type="project" value="UniProtKB-UniRule"/>
</dbReference>
<dbReference type="InterPro" id="IPR050647">
    <property type="entry name" value="Plant_LRR-RLKs"/>
</dbReference>
<evidence type="ECO:0000256" key="10">
    <source>
        <dbReference type="ARBA" id="ARBA00022679"/>
    </source>
</evidence>
<dbReference type="OrthoDB" id="676979at2759"/>
<dbReference type="InterPro" id="IPR001611">
    <property type="entry name" value="Leu-rich_rpt"/>
</dbReference>
<feature type="binding site" evidence="26">
    <location>
        <position position="879"/>
    </location>
    <ligand>
        <name>ATP</name>
        <dbReference type="ChEBI" id="CHEBI:30616"/>
    </ligand>
</feature>
<dbReference type="InterPro" id="IPR000719">
    <property type="entry name" value="Prot_kinase_dom"/>
</dbReference>
<dbReference type="Pfam" id="PF08263">
    <property type="entry name" value="LRRNT_2"/>
    <property type="match status" value="1"/>
</dbReference>
<dbReference type="PANTHER" id="PTHR48056:SF89">
    <property type="entry name" value="OS06G0585982 PROTEIN"/>
    <property type="match status" value="1"/>
</dbReference>
<dbReference type="PROSITE" id="PS00108">
    <property type="entry name" value="PROTEIN_KINASE_ST"/>
    <property type="match status" value="1"/>
</dbReference>
<keyword evidence="19 30" id="KW-0675">Receptor</keyword>
<feature type="transmembrane region" description="Helical" evidence="27">
    <location>
        <begin position="792"/>
        <end position="813"/>
    </location>
</feature>
<evidence type="ECO:0000256" key="26">
    <source>
        <dbReference type="PROSITE-ProRule" id="PRU10141"/>
    </source>
</evidence>
<dbReference type="InterPro" id="IPR003591">
    <property type="entry name" value="Leu-rich_rpt_typical-subtyp"/>
</dbReference>
<evidence type="ECO:0000256" key="22">
    <source>
        <dbReference type="ARBA" id="ARBA00048679"/>
    </source>
</evidence>
<keyword evidence="15 30" id="KW-0418">Kinase</keyword>
<comment type="function">
    <text evidence="24">The processed protein kinase Xa21 chain released by protein cleavage after X.oryzae pv. oryzae protein Ax21 detection translocates into the nucleus where it can bind and regulate WRKY62, a transcription factor. Confers resistance to the bacterial pathogen X.oryzae pv. oryzae (Xoo).</text>
</comment>
<dbReference type="FunFam" id="3.80.10.10:FF:000288">
    <property type="entry name" value="LRR receptor-like serine/threonine-protein kinase EFR"/>
    <property type="match status" value="1"/>
</dbReference>
<dbReference type="FunFam" id="3.80.10.10:FF:000383">
    <property type="entry name" value="Leucine-rich repeat receptor protein kinase EMS1"/>
    <property type="match status" value="3"/>
</dbReference>
<dbReference type="SUPFAM" id="SSF56112">
    <property type="entry name" value="Protein kinase-like (PK-like)"/>
    <property type="match status" value="1"/>
</dbReference>
<dbReference type="AlphaFoldDB" id="A0A833QTD8"/>
<evidence type="ECO:0000256" key="13">
    <source>
        <dbReference type="ARBA" id="ARBA00022737"/>
    </source>
</evidence>
<dbReference type="SUPFAM" id="SSF52058">
    <property type="entry name" value="L domain-like"/>
    <property type="match status" value="3"/>
</dbReference>
<evidence type="ECO:0000256" key="5">
    <source>
        <dbReference type="ARBA" id="ARBA00012513"/>
    </source>
</evidence>
<comment type="function">
    <text evidence="23">Receptor kinase that detects X.oryzae pv. oryzae protein Ax21 to promote innate immunity. Following X.oryzae pv. oryzae protein Ax21 detection, undergoes cleavage, releasing the processed protein kinase Xa21 chain.</text>
</comment>
<dbReference type="InterPro" id="IPR008271">
    <property type="entry name" value="Ser/Thr_kinase_AS"/>
</dbReference>
<feature type="domain" description="Protein kinase" evidence="29">
    <location>
        <begin position="849"/>
        <end position="1164"/>
    </location>
</feature>
<dbReference type="Gene3D" id="3.30.200.20">
    <property type="entry name" value="Phosphorylase Kinase, domain 1"/>
    <property type="match status" value="1"/>
</dbReference>
<evidence type="ECO:0000256" key="2">
    <source>
        <dbReference type="ARBA" id="ARBA00004389"/>
    </source>
</evidence>
<dbReference type="Gene3D" id="1.10.510.10">
    <property type="entry name" value="Transferase(Phosphotransferase) domain 1"/>
    <property type="match status" value="1"/>
</dbReference>
<comment type="catalytic activity">
    <reaction evidence="21">
        <text>L-threonyl-[protein] + ATP = O-phospho-L-threonyl-[protein] + ADP + H(+)</text>
        <dbReference type="Rhea" id="RHEA:46608"/>
        <dbReference type="Rhea" id="RHEA-COMP:11060"/>
        <dbReference type="Rhea" id="RHEA-COMP:11605"/>
        <dbReference type="ChEBI" id="CHEBI:15378"/>
        <dbReference type="ChEBI" id="CHEBI:30013"/>
        <dbReference type="ChEBI" id="CHEBI:30616"/>
        <dbReference type="ChEBI" id="CHEBI:61977"/>
        <dbReference type="ChEBI" id="CHEBI:456216"/>
        <dbReference type="EC" id="2.7.11.1"/>
    </reaction>
</comment>
<dbReference type="SMART" id="SM00369">
    <property type="entry name" value="LRR_TYP"/>
    <property type="match status" value="12"/>
</dbReference>
<evidence type="ECO:0000256" key="12">
    <source>
        <dbReference type="ARBA" id="ARBA00022729"/>
    </source>
</evidence>
<dbReference type="InterPro" id="IPR013210">
    <property type="entry name" value="LRR_N_plant-typ"/>
</dbReference>
<dbReference type="PROSITE" id="PS50011">
    <property type="entry name" value="PROTEIN_KINASE_DOM"/>
    <property type="match status" value="1"/>
</dbReference>
<dbReference type="InterPro" id="IPR011009">
    <property type="entry name" value="Kinase-like_dom_sf"/>
</dbReference>
<dbReference type="PANTHER" id="PTHR48056">
    <property type="entry name" value="LRR RECEPTOR-LIKE SERINE/THREONINE-PROTEIN KINASE-RELATED"/>
    <property type="match status" value="1"/>
</dbReference>
<evidence type="ECO:0000256" key="21">
    <source>
        <dbReference type="ARBA" id="ARBA00047899"/>
    </source>
</evidence>
<keyword evidence="7" id="KW-0723">Serine/threonine-protein kinase</keyword>
<evidence type="ECO:0000313" key="31">
    <source>
        <dbReference type="Proteomes" id="UP000623129"/>
    </source>
</evidence>
<dbReference type="SMART" id="SM00365">
    <property type="entry name" value="LRR_SD22"/>
    <property type="match status" value="6"/>
</dbReference>
<evidence type="ECO:0000256" key="9">
    <source>
        <dbReference type="ARBA" id="ARBA00022614"/>
    </source>
</evidence>
<dbReference type="EMBL" id="SWLB01000010">
    <property type="protein sequence ID" value="KAF3333485.1"/>
    <property type="molecule type" value="Genomic_DNA"/>
</dbReference>
<evidence type="ECO:0000256" key="11">
    <source>
        <dbReference type="ARBA" id="ARBA00022692"/>
    </source>
</evidence>
<evidence type="ECO:0000256" key="7">
    <source>
        <dbReference type="ARBA" id="ARBA00022527"/>
    </source>
</evidence>
<comment type="similarity">
    <text evidence="4">Belongs to the protein kinase superfamily. Ser/Thr protein kinase family.</text>
</comment>
<dbReference type="Pfam" id="PF00069">
    <property type="entry name" value="Pkinase"/>
    <property type="match status" value="1"/>
</dbReference>
<evidence type="ECO:0000313" key="30">
    <source>
        <dbReference type="EMBL" id="KAF3333485.1"/>
    </source>
</evidence>
<comment type="catalytic activity">
    <reaction evidence="22">
        <text>L-seryl-[protein] + ATP = O-phospho-L-seryl-[protein] + ADP + H(+)</text>
        <dbReference type="Rhea" id="RHEA:17989"/>
        <dbReference type="Rhea" id="RHEA-COMP:9863"/>
        <dbReference type="Rhea" id="RHEA-COMP:11604"/>
        <dbReference type="ChEBI" id="CHEBI:15378"/>
        <dbReference type="ChEBI" id="CHEBI:29999"/>
        <dbReference type="ChEBI" id="CHEBI:30616"/>
        <dbReference type="ChEBI" id="CHEBI:83421"/>
        <dbReference type="ChEBI" id="CHEBI:456216"/>
        <dbReference type="EC" id="2.7.11.1"/>
    </reaction>
</comment>
<feature type="signal peptide" evidence="28">
    <location>
        <begin position="1"/>
        <end position="24"/>
    </location>
</feature>
<keyword evidence="10" id="KW-0808">Transferase</keyword>
<proteinExistence type="inferred from homology"/>
<dbReference type="InterPro" id="IPR032675">
    <property type="entry name" value="LRR_dom_sf"/>
</dbReference>
<keyword evidence="14 26" id="KW-0547">Nucleotide-binding</keyword>